<dbReference type="AlphaFoldDB" id="A0A383V3T2"/>
<dbReference type="Pfam" id="PF21033">
    <property type="entry name" value="RMD1-3"/>
    <property type="match status" value="1"/>
</dbReference>
<dbReference type="SMART" id="SM00028">
    <property type="entry name" value="TPR"/>
    <property type="match status" value="2"/>
</dbReference>
<dbReference type="InterPro" id="IPR019734">
    <property type="entry name" value="TPR_rpt"/>
</dbReference>
<dbReference type="SUPFAM" id="SSF48452">
    <property type="entry name" value="TPR-like"/>
    <property type="match status" value="1"/>
</dbReference>
<evidence type="ECO:0000256" key="1">
    <source>
        <dbReference type="PROSITE-ProRule" id="PRU00339"/>
    </source>
</evidence>
<sequence>MQQEPQHPWQPRLLLTGSQQQCSSTGVSSSSRRNSGRSRQQPGTLLLAHIQTSVAQRQQLQAQQAPWSWMLGQCSNALGMHEQAQAAGSSSTTFCSAAQPNQLATLALLPDTGSGSSHSSKEQQPQQHVQLDRFELPQQQAQSGQQQGASVWPPRQQQQQLQARQQSGVQYGSSGGSNNGVSSRAMVAAAEPQDGGSQPPGLRALGRAFNGEAGRLLGMLGAQLLVHVANLQRGMAALQQQQQHGGRQQDGEQQQQQRQAPWRPRLPWQRQQAAGSDAAAAAAKQQQARQASEAARQWVSRGVVAEAKMELREALACYINAVTLDPDDVELICRLAKQWSDLTYEDGATVEQIQEVNTKAIEYAERAITMAPKAAGGYMASCVSRGRLALFSDNKTKVRLAKEAQEAARTALSLEPENDLAHHLMGRWHFEMAQINFVVRQLIRLVYGAALAPGKFEDALSEFEAAVALNPTRLIHRVELGRTHLRLGHKREAYEHLSASMGMEIDDVNAKLQRDDAELLLDKLKGEFERSVSWGGFSSSSSSSSSAGGSAAGAAGSGALSANGSSSSSSSSSSSGTKSAGGEQEQ</sequence>
<dbReference type="EMBL" id="FNXT01000007">
    <property type="protein sequence ID" value="SZX59603.1"/>
    <property type="molecule type" value="Genomic_DNA"/>
</dbReference>
<dbReference type="STRING" id="3088.A0A383V3T2"/>
<dbReference type="InterPro" id="IPR049039">
    <property type="entry name" value="RMD1-3_a_helical_rpt"/>
</dbReference>
<evidence type="ECO:0000313" key="3">
    <source>
        <dbReference type="EMBL" id="SZX59603.1"/>
    </source>
</evidence>
<keyword evidence="1" id="KW-0802">TPR repeat</keyword>
<feature type="repeat" description="TPR" evidence="1">
    <location>
        <begin position="295"/>
        <end position="328"/>
    </location>
</feature>
<feature type="compositionally biased region" description="Polar residues" evidence="2">
    <location>
        <begin position="113"/>
        <end position="129"/>
    </location>
</feature>
<dbReference type="Gene3D" id="1.25.40.10">
    <property type="entry name" value="Tetratricopeptide repeat domain"/>
    <property type="match status" value="2"/>
</dbReference>
<feature type="region of interest" description="Disordered" evidence="2">
    <location>
        <begin position="1"/>
        <end position="41"/>
    </location>
</feature>
<dbReference type="PROSITE" id="PS50005">
    <property type="entry name" value="TPR"/>
    <property type="match status" value="1"/>
</dbReference>
<name>A0A383V3T2_TETOB</name>
<organism evidence="3 4">
    <name type="scientific">Tetradesmus obliquus</name>
    <name type="common">Green alga</name>
    <name type="synonym">Acutodesmus obliquus</name>
    <dbReference type="NCBI Taxonomy" id="3088"/>
    <lineage>
        <taxon>Eukaryota</taxon>
        <taxon>Viridiplantae</taxon>
        <taxon>Chlorophyta</taxon>
        <taxon>core chlorophytes</taxon>
        <taxon>Chlorophyceae</taxon>
        <taxon>CS clade</taxon>
        <taxon>Sphaeropleales</taxon>
        <taxon>Scenedesmaceae</taxon>
        <taxon>Tetradesmus</taxon>
    </lineage>
</organism>
<protein>
    <submittedName>
        <fullName evidence="3">Uncharacterized protein</fullName>
    </submittedName>
</protein>
<feature type="compositionally biased region" description="Low complexity" evidence="2">
    <location>
        <begin position="17"/>
        <end position="41"/>
    </location>
</feature>
<dbReference type="Proteomes" id="UP000256970">
    <property type="component" value="Unassembled WGS sequence"/>
</dbReference>
<feature type="region of interest" description="Disordered" evidence="2">
    <location>
        <begin position="108"/>
        <end position="181"/>
    </location>
</feature>
<evidence type="ECO:0000256" key="2">
    <source>
        <dbReference type="SAM" id="MobiDB-lite"/>
    </source>
</evidence>
<proteinExistence type="predicted"/>
<reference evidence="3 4" key="1">
    <citation type="submission" date="2016-10" db="EMBL/GenBank/DDBJ databases">
        <authorList>
            <person name="Cai Z."/>
        </authorList>
    </citation>
    <scope>NUCLEOTIDE SEQUENCE [LARGE SCALE GENOMIC DNA]</scope>
</reference>
<accession>A0A383V3T2</accession>
<gene>
    <name evidence="3" type="ORF">BQ4739_LOCUS211</name>
</gene>
<evidence type="ECO:0000313" key="4">
    <source>
        <dbReference type="Proteomes" id="UP000256970"/>
    </source>
</evidence>
<dbReference type="InterPro" id="IPR011990">
    <property type="entry name" value="TPR-like_helical_dom_sf"/>
</dbReference>
<feature type="compositionally biased region" description="Low complexity" evidence="2">
    <location>
        <begin position="138"/>
        <end position="172"/>
    </location>
</feature>
<feature type="region of interest" description="Disordered" evidence="2">
    <location>
        <begin position="534"/>
        <end position="586"/>
    </location>
</feature>
<feature type="region of interest" description="Disordered" evidence="2">
    <location>
        <begin position="237"/>
        <end position="287"/>
    </location>
</feature>
<keyword evidence="4" id="KW-1185">Reference proteome</keyword>